<dbReference type="EMBL" id="CXSU01000012">
    <property type="protein sequence ID" value="CTQ50137.1"/>
    <property type="molecule type" value="Genomic_DNA"/>
</dbReference>
<feature type="chain" id="PRO_5005808170" description="Bacterial pre-peptidase C-terminal domain protein" evidence="1">
    <location>
        <begin position="21"/>
        <end position="411"/>
    </location>
</feature>
<dbReference type="Gene3D" id="2.60.120.380">
    <property type="match status" value="3"/>
</dbReference>
<protein>
    <recommendedName>
        <fullName evidence="4">Bacterial pre-peptidase C-terminal domain protein</fullName>
    </recommendedName>
</protein>
<evidence type="ECO:0008006" key="4">
    <source>
        <dbReference type="Google" id="ProtNLM"/>
    </source>
</evidence>
<keyword evidence="3" id="KW-1185">Reference proteome</keyword>
<organism evidence="2 3">
    <name type="scientific">Jannaschia donghaensis</name>
    <dbReference type="NCBI Taxonomy" id="420998"/>
    <lineage>
        <taxon>Bacteria</taxon>
        <taxon>Pseudomonadati</taxon>
        <taxon>Pseudomonadota</taxon>
        <taxon>Alphaproteobacteria</taxon>
        <taxon>Rhodobacterales</taxon>
        <taxon>Roseobacteraceae</taxon>
        <taxon>Jannaschia</taxon>
    </lineage>
</organism>
<dbReference type="STRING" id="420998.JDO7802_02155"/>
<evidence type="ECO:0000313" key="2">
    <source>
        <dbReference type="EMBL" id="CTQ50137.1"/>
    </source>
</evidence>
<name>A0A0M6YLI4_9RHOB</name>
<reference evidence="2 3" key="1">
    <citation type="submission" date="2015-07" db="EMBL/GenBank/DDBJ databases">
        <authorList>
            <person name="Noorani M."/>
        </authorList>
    </citation>
    <scope>NUCLEOTIDE SEQUENCE [LARGE SCALE GENOMIC DNA]</scope>
    <source>
        <strain evidence="2 3">CECT 7802</strain>
    </source>
</reference>
<proteinExistence type="predicted"/>
<gene>
    <name evidence="2" type="ORF">JDO7802_02155</name>
</gene>
<evidence type="ECO:0000313" key="3">
    <source>
        <dbReference type="Proteomes" id="UP000049222"/>
    </source>
</evidence>
<dbReference type="OrthoDB" id="7848279at2"/>
<dbReference type="AlphaFoldDB" id="A0A0M6YLI4"/>
<accession>A0A0M6YLI4</accession>
<dbReference type="Proteomes" id="UP000049222">
    <property type="component" value="Unassembled WGS sequence"/>
</dbReference>
<dbReference type="RefSeq" id="WP_055085416.1">
    <property type="nucleotide sequence ID" value="NZ_CXSU01000012.1"/>
</dbReference>
<feature type="signal peptide" evidence="1">
    <location>
        <begin position="1"/>
        <end position="20"/>
    </location>
</feature>
<sequence length="411" mass="42342">MKLFLTGTALALAAAAPAYAQAPICGGISVVGDWVGGDEAASDLAAADEVFDADGQVPIAGHLVRMFTLSDQTDVRIEVSAVPSGDPYISVYAADGTEVAADDDSGDDFASRITSSLPAGTYCLAARSYESGITDVSVRIGTAAAFGDDTPAPAPSTPAITPETAGTGAACFEPGMARLGNGLGLSDLTGDMSANLTVEEVPALGFSLTEPSPISVFADSETGDPLIRLLDARGTVLGENDDHDGLNARIDMTQTLQPGDYCIEIEDLNGTGNAMDVGVEAFDPAADRLRRLNAAEFAPTAADSVTVTDLGALETAMLRDVAASGDTVWFSFDLPSGGLVLTEAIGNGTDPAVTLFDRVGRRIGENDDGPDGLDSFLATRLLPGRYTLGVRLIDDSEGSVRLLLERYVPAP</sequence>
<evidence type="ECO:0000256" key="1">
    <source>
        <dbReference type="SAM" id="SignalP"/>
    </source>
</evidence>
<keyword evidence="1" id="KW-0732">Signal</keyword>